<organism evidence="5">
    <name type="scientific">Schistocephalus solidus</name>
    <name type="common">Tapeworm</name>
    <dbReference type="NCBI Taxonomy" id="70667"/>
    <lineage>
        <taxon>Eukaryota</taxon>
        <taxon>Metazoa</taxon>
        <taxon>Spiralia</taxon>
        <taxon>Lophotrochozoa</taxon>
        <taxon>Platyhelminthes</taxon>
        <taxon>Cestoda</taxon>
        <taxon>Eucestoda</taxon>
        <taxon>Diphyllobothriidea</taxon>
        <taxon>Diphyllobothriidae</taxon>
        <taxon>Schistocephalus</taxon>
    </lineage>
</organism>
<dbReference type="SUPFAM" id="SSF56672">
    <property type="entry name" value="DNA/RNA polymerases"/>
    <property type="match status" value="1"/>
</dbReference>
<proteinExistence type="predicted"/>
<dbReference type="GO" id="GO:0003824">
    <property type="term" value="F:catalytic activity"/>
    <property type="evidence" value="ECO:0007669"/>
    <property type="project" value="UniProtKB-KW"/>
</dbReference>
<dbReference type="InterPro" id="IPR041577">
    <property type="entry name" value="RT_RNaseH_2"/>
</dbReference>
<dbReference type="STRING" id="70667.A0A183TSK9"/>
<keyword evidence="1" id="KW-0511">Multifunctional enzyme</keyword>
<dbReference type="PANTHER" id="PTHR37984:SF5">
    <property type="entry name" value="PROTEIN NYNRIN-LIKE"/>
    <property type="match status" value="1"/>
</dbReference>
<evidence type="ECO:0000313" key="3">
    <source>
        <dbReference type="EMBL" id="VDM05843.1"/>
    </source>
</evidence>
<protein>
    <submittedName>
        <fullName evidence="5">RT_RNaseH_2 domain-containing protein</fullName>
    </submittedName>
</protein>
<evidence type="ECO:0000259" key="2">
    <source>
        <dbReference type="Pfam" id="PF17919"/>
    </source>
</evidence>
<evidence type="ECO:0000313" key="4">
    <source>
        <dbReference type="Proteomes" id="UP000275846"/>
    </source>
</evidence>
<dbReference type="Gene3D" id="3.30.70.270">
    <property type="match status" value="1"/>
</dbReference>
<name>A0A183TSK9_SCHSO</name>
<keyword evidence="4" id="KW-1185">Reference proteome</keyword>
<dbReference type="Proteomes" id="UP000275846">
    <property type="component" value="Unassembled WGS sequence"/>
</dbReference>
<dbReference type="EMBL" id="UYSU01047576">
    <property type="protein sequence ID" value="VDM05843.1"/>
    <property type="molecule type" value="Genomic_DNA"/>
</dbReference>
<dbReference type="Pfam" id="PF17919">
    <property type="entry name" value="RT_RNaseH_2"/>
    <property type="match status" value="1"/>
</dbReference>
<dbReference type="OrthoDB" id="5978043at2759"/>
<reference evidence="5" key="1">
    <citation type="submission" date="2016-06" db="UniProtKB">
        <authorList>
            <consortium name="WormBaseParasite"/>
        </authorList>
    </citation>
    <scope>IDENTIFICATION</scope>
</reference>
<evidence type="ECO:0000256" key="1">
    <source>
        <dbReference type="ARBA" id="ARBA00023268"/>
    </source>
</evidence>
<dbReference type="InterPro" id="IPR050951">
    <property type="entry name" value="Retrovirus_Pol_polyprotein"/>
</dbReference>
<dbReference type="WBParaSite" id="SSLN_0002018601-mRNA-1">
    <property type="protein sequence ID" value="SSLN_0002018601-mRNA-1"/>
    <property type="gene ID" value="SSLN_0002018601"/>
</dbReference>
<accession>A0A183TSK9</accession>
<evidence type="ECO:0000313" key="5">
    <source>
        <dbReference type="WBParaSite" id="SSLN_0002018601-mRNA-1"/>
    </source>
</evidence>
<feature type="domain" description="Reverse transcriptase/retrotransposon-derived protein RNase H-like" evidence="2">
    <location>
        <begin position="57"/>
        <end position="121"/>
    </location>
</feature>
<dbReference type="PANTHER" id="PTHR37984">
    <property type="entry name" value="PROTEIN CBG26694"/>
    <property type="match status" value="1"/>
</dbReference>
<gene>
    <name evidence="3" type="ORF">SSLN_LOCUS19457</name>
</gene>
<dbReference type="InterPro" id="IPR043128">
    <property type="entry name" value="Rev_trsase/Diguanyl_cyclase"/>
</dbReference>
<sequence length="127" mass="14037">MDTEGAAAYLAGIIVIGSDPDELLQRLEIVLSRIQDYGFRLRLDKCNFFPAFCEILQIVVAADASNYGNATVISYIFPENAEKAICHAARSLKSAERNFGGIEKEDLAIILVVKTFIRCFMAVISPF</sequence>
<dbReference type="AlphaFoldDB" id="A0A183TSK9"/>
<reference evidence="3 4" key="2">
    <citation type="submission" date="2018-11" db="EMBL/GenBank/DDBJ databases">
        <authorList>
            <consortium name="Pathogen Informatics"/>
        </authorList>
    </citation>
    <scope>NUCLEOTIDE SEQUENCE [LARGE SCALE GENOMIC DNA]</scope>
    <source>
        <strain evidence="3 4">NST_G2</strain>
    </source>
</reference>
<dbReference type="InterPro" id="IPR043502">
    <property type="entry name" value="DNA/RNA_pol_sf"/>
</dbReference>